<dbReference type="AlphaFoldDB" id="A0A9D3Y7K5"/>
<name>A0A9D3Y7K5_DREPO</name>
<keyword evidence="2" id="KW-1185">Reference proteome</keyword>
<evidence type="ECO:0000313" key="1">
    <source>
        <dbReference type="EMBL" id="KAH3694970.1"/>
    </source>
</evidence>
<proteinExistence type="predicted"/>
<reference evidence="1" key="2">
    <citation type="submission" date="2020-11" db="EMBL/GenBank/DDBJ databases">
        <authorList>
            <person name="McCartney M.A."/>
            <person name="Auch B."/>
            <person name="Kono T."/>
            <person name="Mallez S."/>
            <person name="Becker A."/>
            <person name="Gohl D.M."/>
            <person name="Silverstein K.A.T."/>
            <person name="Koren S."/>
            <person name="Bechman K.B."/>
            <person name="Herman A."/>
            <person name="Abrahante J.E."/>
            <person name="Garbe J."/>
        </authorList>
    </citation>
    <scope>NUCLEOTIDE SEQUENCE</scope>
    <source>
        <strain evidence="1">Duluth1</strain>
        <tissue evidence="1">Whole animal</tissue>
    </source>
</reference>
<sequence>MMVPMLFNYIGRISISRGDEFALPRTTASKTSVVVYCPPATIVTRMDNKGDHHMSRIETIVVCQPCEWPKISVKRNGKRGLHSLKQSPIGMVGKKTKG</sequence>
<dbReference type="Proteomes" id="UP000828390">
    <property type="component" value="Unassembled WGS sequence"/>
</dbReference>
<accession>A0A9D3Y7K5</accession>
<protein>
    <submittedName>
        <fullName evidence="1">Uncharacterized protein</fullName>
    </submittedName>
</protein>
<evidence type="ECO:0000313" key="2">
    <source>
        <dbReference type="Proteomes" id="UP000828390"/>
    </source>
</evidence>
<comment type="caution">
    <text evidence="1">The sequence shown here is derived from an EMBL/GenBank/DDBJ whole genome shotgun (WGS) entry which is preliminary data.</text>
</comment>
<reference evidence="1" key="1">
    <citation type="journal article" date="2019" name="bioRxiv">
        <title>The Genome of the Zebra Mussel, Dreissena polymorpha: A Resource for Invasive Species Research.</title>
        <authorList>
            <person name="McCartney M.A."/>
            <person name="Auch B."/>
            <person name="Kono T."/>
            <person name="Mallez S."/>
            <person name="Zhang Y."/>
            <person name="Obille A."/>
            <person name="Becker A."/>
            <person name="Abrahante J.E."/>
            <person name="Garbe J."/>
            <person name="Badalamenti J.P."/>
            <person name="Herman A."/>
            <person name="Mangelson H."/>
            <person name="Liachko I."/>
            <person name="Sullivan S."/>
            <person name="Sone E.D."/>
            <person name="Koren S."/>
            <person name="Silverstein K.A.T."/>
            <person name="Beckman K.B."/>
            <person name="Gohl D.M."/>
        </authorList>
    </citation>
    <scope>NUCLEOTIDE SEQUENCE</scope>
    <source>
        <strain evidence="1">Duluth1</strain>
        <tissue evidence="1">Whole animal</tissue>
    </source>
</reference>
<gene>
    <name evidence="1" type="ORF">DPMN_082417</name>
</gene>
<organism evidence="1 2">
    <name type="scientific">Dreissena polymorpha</name>
    <name type="common">Zebra mussel</name>
    <name type="synonym">Mytilus polymorpha</name>
    <dbReference type="NCBI Taxonomy" id="45954"/>
    <lineage>
        <taxon>Eukaryota</taxon>
        <taxon>Metazoa</taxon>
        <taxon>Spiralia</taxon>
        <taxon>Lophotrochozoa</taxon>
        <taxon>Mollusca</taxon>
        <taxon>Bivalvia</taxon>
        <taxon>Autobranchia</taxon>
        <taxon>Heteroconchia</taxon>
        <taxon>Euheterodonta</taxon>
        <taxon>Imparidentia</taxon>
        <taxon>Neoheterodontei</taxon>
        <taxon>Myida</taxon>
        <taxon>Dreissenoidea</taxon>
        <taxon>Dreissenidae</taxon>
        <taxon>Dreissena</taxon>
    </lineage>
</organism>
<dbReference type="EMBL" id="JAIWYP010000016">
    <property type="protein sequence ID" value="KAH3694970.1"/>
    <property type="molecule type" value="Genomic_DNA"/>
</dbReference>